<evidence type="ECO:0000256" key="8">
    <source>
        <dbReference type="ARBA" id="ARBA00023002"/>
    </source>
</evidence>
<evidence type="ECO:0000256" key="11">
    <source>
        <dbReference type="ARBA" id="ARBA00048640"/>
    </source>
</evidence>
<gene>
    <name evidence="14" type="primary">PGD</name>
    <name evidence="14" type="ORF">TNCT_149691</name>
</gene>
<dbReference type="Proteomes" id="UP000887116">
    <property type="component" value="Unassembled WGS sequence"/>
</dbReference>
<proteinExistence type="inferred from homology"/>
<dbReference type="PANTHER" id="PTHR11811">
    <property type="entry name" value="6-PHOSPHOGLUCONATE DEHYDROGENASE"/>
    <property type="match status" value="1"/>
</dbReference>
<comment type="caution">
    <text evidence="14">The sequence shown here is derived from an EMBL/GenBank/DDBJ whole genome shotgun (WGS) entry which is preliminary data.</text>
</comment>
<dbReference type="FunFam" id="1.10.1040.10:FF:000032">
    <property type="entry name" value="6-phosphogluconate dehydrogenase, decarboxylating"/>
    <property type="match status" value="1"/>
</dbReference>
<evidence type="ECO:0000256" key="1">
    <source>
        <dbReference type="ARBA" id="ARBA00002526"/>
    </source>
</evidence>
<dbReference type="AlphaFoldDB" id="A0A8X6KPA0"/>
<dbReference type="OrthoDB" id="434986at2759"/>
<dbReference type="EMBL" id="BMAO01032045">
    <property type="protein sequence ID" value="GFQ79336.1"/>
    <property type="molecule type" value="Genomic_DNA"/>
</dbReference>
<dbReference type="InterPro" id="IPR006114">
    <property type="entry name" value="6PGDH_C"/>
</dbReference>
<feature type="region of interest" description="Disordered" evidence="12">
    <location>
        <begin position="1"/>
        <end position="26"/>
    </location>
</feature>
<dbReference type="Gene3D" id="1.10.1040.10">
    <property type="entry name" value="N-(1-d-carboxylethyl)-l-norvaline Dehydrogenase, domain 2"/>
    <property type="match status" value="1"/>
</dbReference>
<evidence type="ECO:0000313" key="15">
    <source>
        <dbReference type="Proteomes" id="UP000887116"/>
    </source>
</evidence>
<dbReference type="SMART" id="SM01350">
    <property type="entry name" value="6PGD"/>
    <property type="match status" value="1"/>
</dbReference>
<evidence type="ECO:0000313" key="14">
    <source>
        <dbReference type="EMBL" id="GFQ79336.1"/>
    </source>
</evidence>
<dbReference type="GO" id="GO:0004616">
    <property type="term" value="F:phosphogluconate dehydrogenase (decarboxylating) activity"/>
    <property type="evidence" value="ECO:0007669"/>
    <property type="project" value="UniProtKB-EC"/>
</dbReference>
<dbReference type="InterPro" id="IPR008927">
    <property type="entry name" value="6-PGluconate_DH-like_C_sf"/>
</dbReference>
<evidence type="ECO:0000256" key="10">
    <source>
        <dbReference type="ARBA" id="ARBA00023126"/>
    </source>
</evidence>
<dbReference type="EC" id="1.1.1.44" evidence="5"/>
<evidence type="ECO:0000256" key="7">
    <source>
        <dbReference type="ARBA" id="ARBA00022857"/>
    </source>
</evidence>
<keyword evidence="9" id="KW-0311">Gluconate utilization</keyword>
<comment type="function">
    <text evidence="1">Catalyzes the oxidative decarboxylation of 6-phosphogluconate to ribulose 5-phosphate and CO(2), with concomitant reduction of NADP to NADPH.</text>
</comment>
<reference evidence="14" key="1">
    <citation type="submission" date="2020-07" db="EMBL/GenBank/DDBJ databases">
        <title>Multicomponent nature underlies the extraordinary mechanical properties of spider dragline silk.</title>
        <authorList>
            <person name="Kono N."/>
            <person name="Nakamura H."/>
            <person name="Mori M."/>
            <person name="Yoshida Y."/>
            <person name="Ohtoshi R."/>
            <person name="Malay A.D."/>
            <person name="Moran D.A.P."/>
            <person name="Tomita M."/>
            <person name="Numata K."/>
            <person name="Arakawa K."/>
        </authorList>
    </citation>
    <scope>NUCLEOTIDE SEQUENCE</scope>
</reference>
<evidence type="ECO:0000259" key="13">
    <source>
        <dbReference type="SMART" id="SM01350"/>
    </source>
</evidence>
<dbReference type="PRINTS" id="PR00076">
    <property type="entry name" value="6PGDHDRGNASE"/>
</dbReference>
<dbReference type="InterPro" id="IPR013328">
    <property type="entry name" value="6PGD_dom2"/>
</dbReference>
<dbReference type="Pfam" id="PF00393">
    <property type="entry name" value="6PGD"/>
    <property type="match status" value="1"/>
</dbReference>
<evidence type="ECO:0000256" key="9">
    <source>
        <dbReference type="ARBA" id="ARBA00023064"/>
    </source>
</evidence>
<keyword evidence="10" id="KW-0570">Pentose shunt</keyword>
<organism evidence="14 15">
    <name type="scientific">Trichonephila clavata</name>
    <name type="common">Joro spider</name>
    <name type="synonym">Nephila clavata</name>
    <dbReference type="NCBI Taxonomy" id="2740835"/>
    <lineage>
        <taxon>Eukaryota</taxon>
        <taxon>Metazoa</taxon>
        <taxon>Ecdysozoa</taxon>
        <taxon>Arthropoda</taxon>
        <taxon>Chelicerata</taxon>
        <taxon>Arachnida</taxon>
        <taxon>Araneae</taxon>
        <taxon>Araneomorphae</taxon>
        <taxon>Entelegynae</taxon>
        <taxon>Araneoidea</taxon>
        <taxon>Nephilidae</taxon>
        <taxon>Trichonephila</taxon>
    </lineage>
</organism>
<evidence type="ECO:0000256" key="3">
    <source>
        <dbReference type="ARBA" id="ARBA00008419"/>
    </source>
</evidence>
<evidence type="ECO:0000256" key="4">
    <source>
        <dbReference type="ARBA" id="ARBA00011738"/>
    </source>
</evidence>
<evidence type="ECO:0000256" key="2">
    <source>
        <dbReference type="ARBA" id="ARBA00004874"/>
    </source>
</evidence>
<dbReference type="GO" id="GO:0019521">
    <property type="term" value="P:D-gluconate metabolic process"/>
    <property type="evidence" value="ECO:0007669"/>
    <property type="project" value="UniProtKB-KW"/>
</dbReference>
<evidence type="ECO:0000256" key="6">
    <source>
        <dbReference type="ARBA" id="ARBA00018193"/>
    </source>
</evidence>
<comment type="pathway">
    <text evidence="2">Carbohydrate degradation; pentose phosphate pathway; D-ribulose 5-phosphate from D-glucose 6-phosphate (oxidative stage): step 3/3.</text>
</comment>
<feature type="compositionally biased region" description="Polar residues" evidence="12">
    <location>
        <begin position="10"/>
        <end position="26"/>
    </location>
</feature>
<dbReference type="InterPro" id="IPR006183">
    <property type="entry name" value="Pgluconate_DH"/>
</dbReference>
<comment type="catalytic activity">
    <reaction evidence="11">
        <text>6-phospho-D-gluconate + NADP(+) = D-ribulose 5-phosphate + CO2 + NADPH</text>
        <dbReference type="Rhea" id="RHEA:10116"/>
        <dbReference type="ChEBI" id="CHEBI:16526"/>
        <dbReference type="ChEBI" id="CHEBI:57783"/>
        <dbReference type="ChEBI" id="CHEBI:58121"/>
        <dbReference type="ChEBI" id="CHEBI:58349"/>
        <dbReference type="ChEBI" id="CHEBI:58759"/>
        <dbReference type="EC" id="1.1.1.44"/>
    </reaction>
</comment>
<accession>A0A8X6KPA0</accession>
<keyword evidence="7" id="KW-0521">NADP</keyword>
<feature type="domain" description="6-phosphogluconate dehydrogenase C-terminal" evidence="13">
    <location>
        <begin position="46"/>
        <end position="299"/>
    </location>
</feature>
<comment type="similarity">
    <text evidence="3">Belongs to the 6-phosphogluconate dehydrogenase family.</text>
</comment>
<comment type="subunit">
    <text evidence="4">Homodimer.</text>
</comment>
<evidence type="ECO:0000256" key="5">
    <source>
        <dbReference type="ARBA" id="ARBA00013011"/>
    </source>
</evidence>
<dbReference type="SUPFAM" id="SSF48179">
    <property type="entry name" value="6-phosphogluconate dehydrogenase C-terminal domain-like"/>
    <property type="match status" value="1"/>
</dbReference>
<keyword evidence="8" id="KW-0560">Oxidoreductase</keyword>
<name>A0A8X6KPA0_TRICU</name>
<keyword evidence="15" id="KW-1185">Reference proteome</keyword>
<sequence length="299" mass="33760">MRQLIAVTPDNLNRNAEESGSSRTWNTRNQAYSNINTGTDPLRFQSRGYRQSHMIFNDWNKGESDSILLEITRHILKFRTNGQPLVDSASWKGTGKWTAMSALEYGMPVTLIGEAIFARCLSSLKDDRVNASKYLKGPSGLQYQGNKKEFIEHIRKGLYASKIVSYAQGFMLLREAAKVFNWKLNYGAIALIWRGGCITRSVFLGKIKAAFDKNPELSNLLRDQFFCNAIDHCQESWRHVIATAVTLGIPTPAFNAALAFYDGFRSETLPADLIQAQIDYFGAHTYELLSGRNKFIHTN</sequence>
<dbReference type="Gene3D" id="1.20.5.320">
    <property type="entry name" value="6-Phosphogluconate Dehydrogenase, domain 3"/>
    <property type="match status" value="1"/>
</dbReference>
<dbReference type="GO" id="GO:0006098">
    <property type="term" value="P:pentose-phosphate shunt"/>
    <property type="evidence" value="ECO:0007669"/>
    <property type="project" value="UniProtKB-KW"/>
</dbReference>
<evidence type="ECO:0000256" key="12">
    <source>
        <dbReference type="SAM" id="MobiDB-lite"/>
    </source>
</evidence>
<protein>
    <recommendedName>
        <fullName evidence="6">6-phosphogluconate dehydrogenase, decarboxylating</fullName>
        <ecNumber evidence="5">1.1.1.44</ecNumber>
    </recommendedName>
</protein>